<organism evidence="6 7">
    <name type="scientific">Tigriopus californicus</name>
    <name type="common">Marine copepod</name>
    <dbReference type="NCBI Taxonomy" id="6832"/>
    <lineage>
        <taxon>Eukaryota</taxon>
        <taxon>Metazoa</taxon>
        <taxon>Ecdysozoa</taxon>
        <taxon>Arthropoda</taxon>
        <taxon>Crustacea</taxon>
        <taxon>Multicrustacea</taxon>
        <taxon>Hexanauplia</taxon>
        <taxon>Copepoda</taxon>
        <taxon>Harpacticoida</taxon>
        <taxon>Harpacticidae</taxon>
        <taxon>Tigriopus</taxon>
    </lineage>
</organism>
<evidence type="ECO:0000256" key="2">
    <source>
        <dbReference type="ARBA" id="ARBA00022490"/>
    </source>
</evidence>
<feature type="compositionally biased region" description="Basic and acidic residues" evidence="4">
    <location>
        <begin position="151"/>
        <end position="164"/>
    </location>
</feature>
<evidence type="ECO:0000256" key="1">
    <source>
        <dbReference type="ARBA" id="ARBA00004496"/>
    </source>
</evidence>
<keyword evidence="7" id="KW-1185">Reference proteome</keyword>
<name>A0A553PHW4_TIGCA</name>
<dbReference type="PANTHER" id="PTHR24214:SF38">
    <property type="entry name" value="PDZ AND LIM DOMAIN PROTEIN ZASP-RELATED"/>
    <property type="match status" value="1"/>
</dbReference>
<evidence type="ECO:0000259" key="5">
    <source>
        <dbReference type="PROSITE" id="PS50106"/>
    </source>
</evidence>
<accession>A0A553PHW4</accession>
<keyword evidence="3" id="KW-0862">Zinc</keyword>
<protein>
    <recommendedName>
        <fullName evidence="5">PDZ domain-containing protein</fullName>
    </recommendedName>
</protein>
<sequence>MQSVVNTAETSIFTTNHSGGLNDDRQGLISCCLRKKIPEESWGFRLQGGKDRGLPFQIVKVPLNSVAGLGGCRSNDYLVQINGRSVFELTHNEAKNIIMNSGEALDLVIERQTKPLHYHMNTNYVILTSVFDVHFRGENIVPSMSHMFPGGKKESNPEEAKETGELPGQHNKGFTTIGKPKMTTKQYMSPLEMYGEEALEEIMEQGTIL</sequence>
<reference evidence="6 7" key="1">
    <citation type="journal article" date="2018" name="Nat. Ecol. Evol.">
        <title>Genomic signatures of mitonuclear coevolution across populations of Tigriopus californicus.</title>
        <authorList>
            <person name="Barreto F.S."/>
            <person name="Watson E.T."/>
            <person name="Lima T.G."/>
            <person name="Willett C.S."/>
            <person name="Edmands S."/>
            <person name="Li W."/>
            <person name="Burton R.S."/>
        </authorList>
    </citation>
    <scope>NUCLEOTIDE SEQUENCE [LARGE SCALE GENOMIC DNA]</scope>
    <source>
        <strain evidence="6 7">San Diego</strain>
    </source>
</reference>
<dbReference type="STRING" id="6832.A0A553PHW4"/>
<gene>
    <name evidence="6" type="ORF">TCAL_06948</name>
</gene>
<dbReference type="PROSITE" id="PS50106">
    <property type="entry name" value="PDZ"/>
    <property type="match status" value="1"/>
</dbReference>
<dbReference type="AlphaFoldDB" id="A0A553PHW4"/>
<feature type="domain" description="PDZ" evidence="5">
    <location>
        <begin position="30"/>
        <end position="113"/>
    </location>
</feature>
<dbReference type="GO" id="GO:0061061">
    <property type="term" value="P:muscle structure development"/>
    <property type="evidence" value="ECO:0007669"/>
    <property type="project" value="TreeGrafter"/>
</dbReference>
<evidence type="ECO:0000256" key="3">
    <source>
        <dbReference type="ARBA" id="ARBA00023038"/>
    </source>
</evidence>
<proteinExistence type="predicted"/>
<dbReference type="SUPFAM" id="SSF50156">
    <property type="entry name" value="PDZ domain-like"/>
    <property type="match status" value="1"/>
</dbReference>
<dbReference type="Pfam" id="PF00595">
    <property type="entry name" value="PDZ"/>
    <property type="match status" value="1"/>
</dbReference>
<dbReference type="SMART" id="SM00228">
    <property type="entry name" value="PDZ"/>
    <property type="match status" value="1"/>
</dbReference>
<dbReference type="InterPro" id="IPR001478">
    <property type="entry name" value="PDZ"/>
</dbReference>
<evidence type="ECO:0000313" key="6">
    <source>
        <dbReference type="EMBL" id="TRY77272.1"/>
    </source>
</evidence>
<dbReference type="EMBL" id="VCGU01000004">
    <property type="protein sequence ID" value="TRY77272.1"/>
    <property type="molecule type" value="Genomic_DNA"/>
</dbReference>
<feature type="region of interest" description="Disordered" evidence="4">
    <location>
        <begin position="146"/>
        <end position="178"/>
    </location>
</feature>
<dbReference type="Proteomes" id="UP000318571">
    <property type="component" value="Chromosome 5"/>
</dbReference>
<dbReference type="PANTHER" id="PTHR24214">
    <property type="entry name" value="PDZ AND LIM DOMAIN PROTEIN ZASP"/>
    <property type="match status" value="1"/>
</dbReference>
<dbReference type="GO" id="GO:0003779">
    <property type="term" value="F:actin binding"/>
    <property type="evidence" value="ECO:0007669"/>
    <property type="project" value="TreeGrafter"/>
</dbReference>
<keyword evidence="2" id="KW-0963">Cytoplasm</keyword>
<evidence type="ECO:0000256" key="4">
    <source>
        <dbReference type="SAM" id="MobiDB-lite"/>
    </source>
</evidence>
<dbReference type="GO" id="GO:0051371">
    <property type="term" value="F:muscle alpha-actinin binding"/>
    <property type="evidence" value="ECO:0007669"/>
    <property type="project" value="TreeGrafter"/>
</dbReference>
<evidence type="ECO:0000313" key="7">
    <source>
        <dbReference type="Proteomes" id="UP000318571"/>
    </source>
</evidence>
<dbReference type="GO" id="GO:0001725">
    <property type="term" value="C:stress fiber"/>
    <property type="evidence" value="ECO:0007669"/>
    <property type="project" value="TreeGrafter"/>
</dbReference>
<keyword evidence="3" id="KW-0479">Metal-binding</keyword>
<comment type="caution">
    <text evidence="6">The sequence shown here is derived from an EMBL/GenBank/DDBJ whole genome shotgun (WGS) entry which is preliminary data.</text>
</comment>
<dbReference type="InterPro" id="IPR036034">
    <property type="entry name" value="PDZ_sf"/>
</dbReference>
<dbReference type="InterPro" id="IPR050604">
    <property type="entry name" value="PDZ-LIM_domain"/>
</dbReference>
<keyword evidence="3" id="KW-0440">LIM domain</keyword>
<dbReference type="Gene3D" id="2.30.42.10">
    <property type="match status" value="1"/>
</dbReference>
<dbReference type="GO" id="GO:0031941">
    <property type="term" value="C:filamentous actin"/>
    <property type="evidence" value="ECO:0007669"/>
    <property type="project" value="TreeGrafter"/>
</dbReference>
<dbReference type="GO" id="GO:0030036">
    <property type="term" value="P:actin cytoskeleton organization"/>
    <property type="evidence" value="ECO:0007669"/>
    <property type="project" value="TreeGrafter"/>
</dbReference>
<dbReference type="GO" id="GO:0030018">
    <property type="term" value="C:Z disc"/>
    <property type="evidence" value="ECO:0007669"/>
    <property type="project" value="TreeGrafter"/>
</dbReference>
<dbReference type="GO" id="GO:0005912">
    <property type="term" value="C:adherens junction"/>
    <property type="evidence" value="ECO:0007669"/>
    <property type="project" value="TreeGrafter"/>
</dbReference>
<comment type="subcellular location">
    <subcellularLocation>
        <location evidence="1">Cytoplasm</location>
    </subcellularLocation>
</comment>